<evidence type="ECO:0008006" key="11">
    <source>
        <dbReference type="Google" id="ProtNLM"/>
    </source>
</evidence>
<feature type="transmembrane region" description="Helical" evidence="6">
    <location>
        <begin position="12"/>
        <end position="40"/>
    </location>
</feature>
<feature type="domain" description="Putative Na+/H+ antiporter N-terminal" evidence="8">
    <location>
        <begin position="5"/>
        <end position="89"/>
    </location>
</feature>
<accession>A0A0M1VUF7</accession>
<feature type="transmembrane region" description="Helical" evidence="6">
    <location>
        <begin position="291"/>
        <end position="311"/>
    </location>
</feature>
<dbReference type="eggNOG" id="COG2056">
    <property type="taxonomic scope" value="Bacteria"/>
</dbReference>
<sequence length="442" mass="46256">MILLNPVVISVIVMTVLCLLKLNVLLALFVSALVAGFTAGMPINDIMGGLISGMGGNSETALSYILLGTLAVAINSTGVTSIVSKKIASLVDGKKKLLLLLIAFFACFSQNLIPVHIAFIPILIPPLLKLMNSLKLDRRAMACSLTFGLKAPYIALPVGFGIIFQGIIATEMTNNGMTVAQGDVWKSTWVLGLFMLIGLLLAIFVTYRKDREYKDLPLKGIDEVEATKMEPKHWLALLAAAAAFIIQVLAAFKVIKIDSGSLPLGAVAALAAMLIFRVIKWKSLDEFINGGVGLMGLIAFIMLIAAGYGNIIRQTGAVGELVDSIHGLIGGSKAIGISVMLLVGLLITMGIGTSFGTIPVVAAIYIPLCIKLGVSVPGSIIVLAAAAALGDAGSPASDSTLGPTSGLNADGQHDHIMDTCVPTFIHYNILLLIGGFIGGMFL</sequence>
<dbReference type="RefSeq" id="WP_005913702.1">
    <property type="nucleotide sequence ID" value="NZ_KQ235737.1"/>
</dbReference>
<evidence type="ECO:0000259" key="8">
    <source>
        <dbReference type="Pfam" id="PF13726"/>
    </source>
</evidence>
<dbReference type="PANTHER" id="PTHR37821:SF1">
    <property type="entry name" value="AMINO ACID TRANSPORTER YUIF-RELATED"/>
    <property type="match status" value="1"/>
</dbReference>
<feature type="domain" description="Na+/H+ antiporter NhaC-like C-terminal" evidence="7">
    <location>
        <begin position="145"/>
        <end position="433"/>
    </location>
</feature>
<feature type="transmembrane region" description="Helical" evidence="6">
    <location>
        <begin position="61"/>
        <end position="83"/>
    </location>
</feature>
<dbReference type="InterPro" id="IPR018461">
    <property type="entry name" value="Na/H_Antiport_NhaC-like_C"/>
</dbReference>
<dbReference type="GeneID" id="79799989"/>
<feature type="transmembrane region" description="Helical" evidence="6">
    <location>
        <begin position="424"/>
        <end position="441"/>
    </location>
</feature>
<dbReference type="InterPro" id="IPR052576">
    <property type="entry name" value="AA_Transporter-Related"/>
</dbReference>
<name>A0A0M1VUF7_FUSVC</name>
<gene>
    <name evidence="9" type="ORF">FSCG_00956</name>
</gene>
<feature type="transmembrane region" description="Helical" evidence="6">
    <location>
        <begin position="234"/>
        <end position="255"/>
    </location>
</feature>
<keyword evidence="5 6" id="KW-0472">Membrane</keyword>
<evidence type="ECO:0000313" key="9">
    <source>
        <dbReference type="EMBL" id="EEO40243.1"/>
    </source>
</evidence>
<feature type="transmembrane region" description="Helical" evidence="6">
    <location>
        <begin position="261"/>
        <end position="279"/>
    </location>
</feature>
<evidence type="ECO:0000256" key="3">
    <source>
        <dbReference type="ARBA" id="ARBA00022692"/>
    </source>
</evidence>
<dbReference type="Pfam" id="PF13726">
    <property type="entry name" value="Na_H_antiport_2"/>
    <property type="match status" value="1"/>
</dbReference>
<proteinExistence type="predicted"/>
<evidence type="ECO:0000256" key="6">
    <source>
        <dbReference type="SAM" id="Phobius"/>
    </source>
</evidence>
<reference evidence="9 10" key="1">
    <citation type="submission" date="2011-10" db="EMBL/GenBank/DDBJ databases">
        <title>The Genome Sequence of Fusobacterium sp. 4_1_13.</title>
        <authorList>
            <consortium name="The Broad Institute Genome Sequencing Platform"/>
            <person name="Earl A."/>
            <person name="Ward D."/>
            <person name="Feldgarden M."/>
            <person name="Gevers D."/>
            <person name="Strauss J."/>
            <person name="Ambrose C."/>
            <person name="Allen-Vercoe E."/>
            <person name="Young S.K."/>
            <person name="Zeng Q."/>
            <person name="Gargeya S."/>
            <person name="Fitzgerald M."/>
            <person name="Haas B."/>
            <person name="Abouelleil A."/>
            <person name="Alvarado L."/>
            <person name="Arachchi H.M."/>
            <person name="Berlin A."/>
            <person name="Brown A."/>
            <person name="Chapman S.B."/>
            <person name="Chen Z."/>
            <person name="Dunbar C."/>
            <person name="Freedman E."/>
            <person name="Gearin G."/>
            <person name="Goldberg J."/>
            <person name="Griggs A."/>
            <person name="Gujja S."/>
            <person name="Heiman D."/>
            <person name="Howarth C."/>
            <person name="Larson L."/>
            <person name="Lui A."/>
            <person name="MacDonald P.J."/>
            <person name="Montmayeur A."/>
            <person name="Murphy C."/>
            <person name="Neiman D."/>
            <person name="Pearson M."/>
            <person name="Priest M."/>
            <person name="Roberts A."/>
            <person name="Saif S."/>
            <person name="Shea T."/>
            <person name="Shenoy N."/>
            <person name="Sisk P."/>
            <person name="Stolte C."/>
            <person name="Sykes S."/>
            <person name="Wortman J."/>
            <person name="Nusbaum C."/>
            <person name="Birren B."/>
        </authorList>
    </citation>
    <scope>NUCLEOTIDE SEQUENCE [LARGE SCALE GENOMIC DNA]</scope>
    <source>
        <strain evidence="9 10">4_1_13</strain>
    </source>
</reference>
<dbReference type="PANTHER" id="PTHR37821">
    <property type="entry name" value="AMINO ACID TRANSPORTER YUIF-RELATED"/>
    <property type="match status" value="1"/>
</dbReference>
<evidence type="ECO:0000256" key="1">
    <source>
        <dbReference type="ARBA" id="ARBA00004651"/>
    </source>
</evidence>
<evidence type="ECO:0000256" key="4">
    <source>
        <dbReference type="ARBA" id="ARBA00022989"/>
    </source>
</evidence>
<feature type="transmembrane region" description="Helical" evidence="6">
    <location>
        <begin position="188"/>
        <end position="207"/>
    </location>
</feature>
<organism evidence="9 10">
    <name type="scientific">Fusobacterium vincentii 4_1_13</name>
    <dbReference type="NCBI Taxonomy" id="469606"/>
    <lineage>
        <taxon>Bacteria</taxon>
        <taxon>Fusobacteriati</taxon>
        <taxon>Fusobacteriota</taxon>
        <taxon>Fusobacteriia</taxon>
        <taxon>Fusobacteriales</taxon>
        <taxon>Fusobacteriaceae</taxon>
        <taxon>Fusobacterium</taxon>
    </lineage>
</organism>
<feature type="transmembrane region" description="Helical" evidence="6">
    <location>
        <begin position="145"/>
        <end position="168"/>
    </location>
</feature>
<feature type="transmembrane region" description="Helical" evidence="6">
    <location>
        <begin position="364"/>
        <end position="389"/>
    </location>
</feature>
<dbReference type="InterPro" id="IPR032813">
    <property type="entry name" value="Na_H_antiport_N"/>
</dbReference>
<dbReference type="Proteomes" id="UP000004925">
    <property type="component" value="Unassembled WGS sequence"/>
</dbReference>
<comment type="caution">
    <text evidence="9">The sequence shown here is derived from an EMBL/GenBank/DDBJ whole genome shotgun (WGS) entry which is preliminary data.</text>
</comment>
<evidence type="ECO:0000256" key="2">
    <source>
        <dbReference type="ARBA" id="ARBA00022475"/>
    </source>
</evidence>
<evidence type="ECO:0000256" key="5">
    <source>
        <dbReference type="ARBA" id="ARBA00023136"/>
    </source>
</evidence>
<protein>
    <recommendedName>
        <fullName evidence="11">Sodium:proton antiporter</fullName>
    </recommendedName>
</protein>
<feature type="transmembrane region" description="Helical" evidence="6">
    <location>
        <begin position="331"/>
        <end position="352"/>
    </location>
</feature>
<keyword evidence="3 6" id="KW-0812">Transmembrane</keyword>
<dbReference type="Pfam" id="PF03553">
    <property type="entry name" value="Na_H_antiporter"/>
    <property type="match status" value="1"/>
</dbReference>
<evidence type="ECO:0000313" key="10">
    <source>
        <dbReference type="Proteomes" id="UP000004925"/>
    </source>
</evidence>
<dbReference type="HOGENOM" id="CLU_037927_0_0_0"/>
<dbReference type="GO" id="GO:0005886">
    <property type="term" value="C:plasma membrane"/>
    <property type="evidence" value="ECO:0007669"/>
    <property type="project" value="UniProtKB-SubCell"/>
</dbReference>
<keyword evidence="4 6" id="KW-1133">Transmembrane helix</keyword>
<dbReference type="AlphaFoldDB" id="A0A0M1VUF7"/>
<dbReference type="EMBL" id="ACDE02000019">
    <property type="protein sequence ID" value="EEO40243.1"/>
    <property type="molecule type" value="Genomic_DNA"/>
</dbReference>
<evidence type="ECO:0000259" key="7">
    <source>
        <dbReference type="Pfam" id="PF03553"/>
    </source>
</evidence>
<feature type="transmembrane region" description="Helical" evidence="6">
    <location>
        <begin position="98"/>
        <end position="124"/>
    </location>
</feature>
<keyword evidence="2" id="KW-1003">Cell membrane</keyword>
<comment type="subcellular location">
    <subcellularLocation>
        <location evidence="1">Cell membrane</location>
        <topology evidence="1">Multi-pass membrane protein</topology>
    </subcellularLocation>
</comment>